<protein>
    <submittedName>
        <fullName evidence="3">ACT domain-containing protein</fullName>
    </submittedName>
</protein>
<evidence type="ECO:0000259" key="1">
    <source>
        <dbReference type="PROSITE" id="PS51671"/>
    </source>
</evidence>
<evidence type="ECO:0000259" key="2">
    <source>
        <dbReference type="PROSITE" id="PS51740"/>
    </source>
</evidence>
<dbReference type="InterPro" id="IPR037914">
    <property type="entry name" value="SpoVT-AbrB_sf"/>
</dbReference>
<dbReference type="EMBL" id="DSDY01000166">
    <property type="protein sequence ID" value="HDS11035.1"/>
    <property type="molecule type" value="Genomic_DNA"/>
</dbReference>
<dbReference type="GO" id="GO:0003677">
    <property type="term" value="F:DNA binding"/>
    <property type="evidence" value="ECO:0007669"/>
    <property type="project" value="InterPro"/>
</dbReference>
<dbReference type="Gene3D" id="2.10.260.10">
    <property type="match status" value="1"/>
</dbReference>
<organism evidence="3">
    <name type="scientific">Fervidicoccus fontis</name>
    <dbReference type="NCBI Taxonomy" id="683846"/>
    <lineage>
        <taxon>Archaea</taxon>
        <taxon>Thermoproteota</taxon>
        <taxon>Thermoprotei</taxon>
        <taxon>Fervidicoccales</taxon>
        <taxon>Fervidicoccaceae</taxon>
        <taxon>Fervidicoccus</taxon>
    </lineage>
</organism>
<dbReference type="SUPFAM" id="SSF55021">
    <property type="entry name" value="ACT-like"/>
    <property type="match status" value="1"/>
</dbReference>
<dbReference type="SMART" id="SM00966">
    <property type="entry name" value="SpoVT_AbrB"/>
    <property type="match status" value="1"/>
</dbReference>
<dbReference type="Gene3D" id="3.30.70.260">
    <property type="match status" value="1"/>
</dbReference>
<dbReference type="Pfam" id="PF01842">
    <property type="entry name" value="ACT"/>
    <property type="match status" value="1"/>
</dbReference>
<dbReference type="NCBIfam" id="TIGR01439">
    <property type="entry name" value="lp_hng_hel_AbrB"/>
    <property type="match status" value="1"/>
</dbReference>
<dbReference type="InterPro" id="IPR002912">
    <property type="entry name" value="ACT_dom"/>
</dbReference>
<dbReference type="PROSITE" id="PS51671">
    <property type="entry name" value="ACT"/>
    <property type="match status" value="1"/>
</dbReference>
<reference evidence="3" key="1">
    <citation type="journal article" date="2020" name="mSystems">
        <title>Genome- and Community-Level Interaction Insights into Carbon Utilization and Element Cycling Functions of Hydrothermarchaeota in Hydrothermal Sediment.</title>
        <authorList>
            <person name="Zhou Z."/>
            <person name="Liu Y."/>
            <person name="Xu W."/>
            <person name="Pan J."/>
            <person name="Luo Z.H."/>
            <person name="Li M."/>
        </authorList>
    </citation>
    <scope>NUCLEOTIDE SEQUENCE [LARGE SCALE GENOMIC DNA]</scope>
    <source>
        <strain evidence="3">SpSt-123</strain>
    </source>
</reference>
<dbReference type="PROSITE" id="PS51740">
    <property type="entry name" value="SPOVT_ABRB"/>
    <property type="match status" value="1"/>
</dbReference>
<proteinExistence type="predicted"/>
<evidence type="ECO:0000313" key="3">
    <source>
        <dbReference type="EMBL" id="HDS11035.1"/>
    </source>
</evidence>
<comment type="caution">
    <text evidence="3">The sequence shown here is derived from an EMBL/GenBank/DDBJ whole genome shotgun (WGS) entry which is preliminary data.</text>
</comment>
<gene>
    <name evidence="3" type="ORF">ENO04_05435</name>
</gene>
<accession>A0A7C1E4K4</accession>
<dbReference type="AlphaFoldDB" id="A0A7C1E4K4"/>
<dbReference type="InterPro" id="IPR045865">
    <property type="entry name" value="ACT-like_dom_sf"/>
</dbReference>
<dbReference type="SUPFAM" id="SSF89447">
    <property type="entry name" value="AbrB/MazE/MraZ-like"/>
    <property type="match status" value="1"/>
</dbReference>
<feature type="domain" description="ACT" evidence="1">
    <location>
        <begin position="58"/>
        <end position="134"/>
    </location>
</feature>
<name>A0A7C1E4K4_9CREN</name>
<dbReference type="InterPro" id="IPR007159">
    <property type="entry name" value="SpoVT-AbrB_dom"/>
</dbReference>
<feature type="domain" description="SpoVT-AbrB" evidence="2">
    <location>
        <begin position="4"/>
        <end position="51"/>
    </location>
</feature>
<sequence>MLVYEVVLMDSKGRVLIPAKIRSLLNIREGMKFMVVGDVERNEIKLIPLVESTSLVYKVRIIMRDEIGALSSVINVIARNKIDLLLTHSRTIRRGDTAEWIAIVDFSQATKSVEEVVEEIRSLKQVVDVEIKKME</sequence>